<gene>
    <name evidence="2" type="ORF">CA982_17455</name>
</gene>
<dbReference type="Proteomes" id="UP000194632">
    <property type="component" value="Unassembled WGS sequence"/>
</dbReference>
<accession>A0A243Q7F7</accession>
<organism evidence="2 3">
    <name type="scientific">Gordonia lacunae</name>
    <dbReference type="NCBI Taxonomy" id="417102"/>
    <lineage>
        <taxon>Bacteria</taxon>
        <taxon>Bacillati</taxon>
        <taxon>Actinomycetota</taxon>
        <taxon>Actinomycetes</taxon>
        <taxon>Mycobacteriales</taxon>
        <taxon>Gordoniaceae</taxon>
        <taxon>Gordonia</taxon>
    </lineage>
</organism>
<feature type="domain" description="Polysaccharide pyruvyl transferase" evidence="1">
    <location>
        <begin position="55"/>
        <end position="248"/>
    </location>
</feature>
<dbReference type="AlphaFoldDB" id="A0A243Q7F7"/>
<proteinExistence type="predicted"/>
<dbReference type="RefSeq" id="WP_086536537.1">
    <property type="nucleotide sequence ID" value="NZ_NGFO01000021.1"/>
</dbReference>
<dbReference type="Pfam" id="PF04230">
    <property type="entry name" value="PS_pyruv_trans"/>
    <property type="match status" value="1"/>
</dbReference>
<dbReference type="InterPro" id="IPR007345">
    <property type="entry name" value="Polysacch_pyruvyl_Trfase"/>
</dbReference>
<evidence type="ECO:0000313" key="3">
    <source>
        <dbReference type="Proteomes" id="UP000194632"/>
    </source>
</evidence>
<dbReference type="PANTHER" id="PTHR36836:SF1">
    <property type="entry name" value="COLANIC ACID BIOSYNTHESIS PROTEIN WCAK"/>
    <property type="match status" value="1"/>
</dbReference>
<dbReference type="EMBL" id="NGFO01000021">
    <property type="protein sequence ID" value="OUC77394.1"/>
    <property type="molecule type" value="Genomic_DNA"/>
</dbReference>
<reference evidence="2 3" key="1">
    <citation type="submission" date="2017-05" db="EMBL/GenBank/DDBJ databases">
        <title>Biotechnological potential of actinobacteria isolated from South African environments.</title>
        <authorList>
            <person name="Le Roes-Hill M."/>
            <person name="Prins A."/>
            <person name="Durrell K.A."/>
        </authorList>
    </citation>
    <scope>NUCLEOTIDE SEQUENCE [LARGE SCALE GENOMIC DNA]</scope>
    <source>
        <strain evidence="2">BS2</strain>
    </source>
</reference>
<keyword evidence="3" id="KW-1185">Reference proteome</keyword>
<sequence>MTRRPATDRPLFRPADILADRIGTAVRHRTADSRLGRAMGTGEVIYLVAPAGHPNYGDELIARTWLRHLARVRPNATVVLDCHSPGTATTLLRDAHPNMLVVDTLWQLTNHAAGAEPQAPWEWVASAALDTGLAPRVTAGVDLLHSATTIHLLGGGYLNTVWPHHVSLFVAAAAVARRSGARLAATGQGLVPALQGRAWAALTESFAAFDIVDVRDSASSEVLDGAVAARHSGDDAWLALHRPRPPLYRETDPPAEHGVVLCLQSDLTEKFAGPRSTGVEALADFVRTTLDAWDVPGSAVTVIEGIPGHDNEVPFLLGPRLTGATVLNFRDVWLGGLPAGHRHTWISTRFHPHLMAAAAGDPGVAVVAMPGYYSTKHRSLIDAGSDWSVVDSGMSVPDRPSGHGFDAIARERAVSAKLATAVEIYPVPPVLAHRI</sequence>
<comment type="caution">
    <text evidence="2">The sequence shown here is derived from an EMBL/GenBank/DDBJ whole genome shotgun (WGS) entry which is preliminary data.</text>
</comment>
<dbReference type="STRING" id="417102.CA982_17455"/>
<dbReference type="PANTHER" id="PTHR36836">
    <property type="entry name" value="COLANIC ACID BIOSYNTHESIS PROTEIN WCAK"/>
    <property type="match status" value="1"/>
</dbReference>
<protein>
    <recommendedName>
        <fullName evidence="1">Polysaccharide pyruvyl transferase domain-containing protein</fullName>
    </recommendedName>
</protein>
<name>A0A243Q7F7_9ACTN</name>
<dbReference type="OrthoDB" id="8444043at2"/>
<evidence type="ECO:0000259" key="1">
    <source>
        <dbReference type="Pfam" id="PF04230"/>
    </source>
</evidence>
<evidence type="ECO:0000313" key="2">
    <source>
        <dbReference type="EMBL" id="OUC77394.1"/>
    </source>
</evidence>